<protein>
    <submittedName>
        <fullName evidence="2">T9SS type A sorting domain-containing protein</fullName>
    </submittedName>
</protein>
<proteinExistence type="predicted"/>
<gene>
    <name evidence="2" type="ORF">KC729_08195</name>
</gene>
<evidence type="ECO:0000313" key="2">
    <source>
        <dbReference type="EMBL" id="MCA9727649.1"/>
    </source>
</evidence>
<dbReference type="Pfam" id="PF13860">
    <property type="entry name" value="FlgD_ig"/>
    <property type="match status" value="1"/>
</dbReference>
<reference evidence="2" key="1">
    <citation type="submission" date="2020-04" db="EMBL/GenBank/DDBJ databases">
        <authorList>
            <person name="Zhang T."/>
        </authorList>
    </citation>
    <scope>NUCLEOTIDE SEQUENCE</scope>
    <source>
        <strain evidence="2">HKST-UBA01</strain>
    </source>
</reference>
<organism evidence="2 3">
    <name type="scientific">Eiseniibacteriota bacterium</name>
    <dbReference type="NCBI Taxonomy" id="2212470"/>
    <lineage>
        <taxon>Bacteria</taxon>
        <taxon>Candidatus Eiseniibacteriota</taxon>
    </lineage>
</organism>
<feature type="non-terminal residue" evidence="2">
    <location>
        <position position="1"/>
    </location>
</feature>
<dbReference type="InterPro" id="IPR025965">
    <property type="entry name" value="FlgD/Vpr_Ig-like"/>
</dbReference>
<accession>A0A956RQI8</accession>
<dbReference type="EMBL" id="JAGQHR010000206">
    <property type="protein sequence ID" value="MCA9727649.1"/>
    <property type="molecule type" value="Genomic_DNA"/>
</dbReference>
<dbReference type="InterPro" id="IPR026444">
    <property type="entry name" value="Secre_tail"/>
</dbReference>
<name>A0A956RQI8_UNCEI</name>
<evidence type="ECO:0000259" key="1">
    <source>
        <dbReference type="Pfam" id="PF13860"/>
    </source>
</evidence>
<dbReference type="NCBIfam" id="TIGR04183">
    <property type="entry name" value="Por_Secre_tail"/>
    <property type="match status" value="1"/>
</dbReference>
<feature type="domain" description="FlgD/Vpr Ig-like" evidence="1">
    <location>
        <begin position="341"/>
        <end position="384"/>
    </location>
</feature>
<dbReference type="AlphaFoldDB" id="A0A956RQI8"/>
<sequence length="404" mass="43625">YFEFEILPSWRVEGGTLRFPCLLYLDTNAGAQSYVENALSTLGLQWDRYDYNDASSNWKAPFARGPAPSNNGVPLFQLIGYRGILVNTGSLQLPMWSEDYYLLQDWLTTILCEGAAQRQALLMNGDNMASAISVLAPAFLPNILGATLVTDDYAGPGGGNDDHYCVRIEAPSGGSIAYGTTNSQNPGGYEYDAWGNWCPGFHHFDVLSTINGGVGNRAYFNLGGGETQYNQVARQVAGTGNYRTVVDGASWHHLSERDPVDECVADASHIEAAVGNELLAGLEWIFGAGSIPHGCLGCAVPLSVDPPEISDGGVTRLYQNTPNPFNPRTLLRFSLAATGPASLTIYDANGRKVRTLVDATIEAGLHEVIWDGTDDAGHRVASGVFWSQLQTDGFSSNKKMIVLR</sequence>
<evidence type="ECO:0000313" key="3">
    <source>
        <dbReference type="Proteomes" id="UP000697710"/>
    </source>
</evidence>
<comment type="caution">
    <text evidence="2">The sequence shown here is derived from an EMBL/GenBank/DDBJ whole genome shotgun (WGS) entry which is preliminary data.</text>
</comment>
<reference evidence="2" key="2">
    <citation type="journal article" date="2021" name="Microbiome">
        <title>Successional dynamics and alternative stable states in a saline activated sludge microbial community over 9 years.</title>
        <authorList>
            <person name="Wang Y."/>
            <person name="Ye J."/>
            <person name="Ju F."/>
            <person name="Liu L."/>
            <person name="Boyd J.A."/>
            <person name="Deng Y."/>
            <person name="Parks D.H."/>
            <person name="Jiang X."/>
            <person name="Yin X."/>
            <person name="Woodcroft B.J."/>
            <person name="Tyson G.W."/>
            <person name="Hugenholtz P."/>
            <person name="Polz M.F."/>
            <person name="Zhang T."/>
        </authorList>
    </citation>
    <scope>NUCLEOTIDE SEQUENCE</scope>
    <source>
        <strain evidence="2">HKST-UBA01</strain>
    </source>
</reference>
<dbReference type="Proteomes" id="UP000697710">
    <property type="component" value="Unassembled WGS sequence"/>
</dbReference>
<dbReference type="Gene3D" id="2.60.40.4070">
    <property type="match status" value="1"/>
</dbReference>